<keyword evidence="10 13" id="KW-0472">Membrane</keyword>
<dbReference type="GO" id="GO:0015171">
    <property type="term" value="F:amino acid transmembrane transporter activity"/>
    <property type="evidence" value="ECO:0000318"/>
    <property type="project" value="GO_Central"/>
</dbReference>
<feature type="domain" description="Amino acid transporter transmembrane" evidence="14">
    <location>
        <begin position="68"/>
        <end position="319"/>
    </location>
</feature>
<keyword evidence="11" id="KW-0927">Auxin signaling pathway</keyword>
<reference evidence="15" key="3">
    <citation type="submission" date="2018-07" db="EMBL/GenBank/DDBJ databases">
        <title>WGS assembly of Glycine max.</title>
        <authorList>
            <person name="Schmutz J."/>
            <person name="Cannon S."/>
            <person name="Schlueter J."/>
            <person name="Ma J."/>
            <person name="Mitros T."/>
            <person name="Nelson W."/>
            <person name="Hyten D."/>
            <person name="Song Q."/>
            <person name="Thelen J."/>
            <person name="Cheng J."/>
            <person name="Xu D."/>
            <person name="Hellsten U."/>
            <person name="May G."/>
            <person name="Yu Y."/>
            <person name="Sakurai T."/>
            <person name="Umezawa T."/>
            <person name="Bhattacharyya M."/>
            <person name="Sandhu D."/>
            <person name="Valliyodan B."/>
            <person name="Lindquist E."/>
            <person name="Peto M."/>
            <person name="Grant D."/>
            <person name="Shu S."/>
            <person name="Goodstein D."/>
            <person name="Barry K."/>
            <person name="Futrell-Griggs M."/>
            <person name="Abernathy B."/>
            <person name="Du J."/>
            <person name="Tian Z."/>
            <person name="Zhu L."/>
            <person name="Gill N."/>
            <person name="Joshi T."/>
            <person name="Libault M."/>
            <person name="Sethuraman A."/>
            <person name="Zhang X."/>
            <person name="Shinozaki K."/>
            <person name="Nguyen H."/>
            <person name="Wing R."/>
            <person name="Cregan P."/>
            <person name="Specht J."/>
            <person name="Grimwood J."/>
            <person name="Rokhsar D."/>
            <person name="Stacey G."/>
            <person name="Shoemaker R."/>
            <person name="Jackson S."/>
        </authorList>
    </citation>
    <scope>NUCLEOTIDE SEQUENCE</scope>
    <source>
        <tissue evidence="15">Callus</tissue>
    </source>
</reference>
<dbReference type="PaxDb" id="3847-GLYMA14G15070.2"/>
<evidence type="ECO:0000256" key="5">
    <source>
        <dbReference type="ARBA" id="ARBA00022475"/>
    </source>
</evidence>
<dbReference type="EnsemblPlants" id="KRH16006">
    <property type="protein sequence ID" value="KRH16006"/>
    <property type="gene ID" value="GLYMA_14G125800"/>
</dbReference>
<dbReference type="GO" id="GO:0015293">
    <property type="term" value="F:symporter activity"/>
    <property type="evidence" value="ECO:0007669"/>
    <property type="project" value="UniProtKB-KW"/>
</dbReference>
<evidence type="ECO:0000256" key="7">
    <source>
        <dbReference type="ARBA" id="ARBA00022847"/>
    </source>
</evidence>
<keyword evidence="17" id="KW-1185">Reference proteome</keyword>
<evidence type="ECO:0000256" key="13">
    <source>
        <dbReference type="SAM" id="Phobius"/>
    </source>
</evidence>
<evidence type="ECO:0000313" key="17">
    <source>
        <dbReference type="Proteomes" id="UP000008827"/>
    </source>
</evidence>
<keyword evidence="5" id="KW-1003">Cell membrane</keyword>
<dbReference type="GO" id="GO:0005886">
    <property type="term" value="C:plasma membrane"/>
    <property type="evidence" value="ECO:0007669"/>
    <property type="project" value="UniProtKB-SubCell"/>
</dbReference>
<evidence type="ECO:0000313" key="16">
    <source>
        <dbReference type="EnsemblPlants" id="KRH16006"/>
    </source>
</evidence>
<sequence length="341" mass="37702">MESRITQSTSGEQGSVQEHLHGELPTGQCSFLQTVFNATNVMTGVGILSTPYALKEAGWMSMVYCFESREGITSYPTIGEVAFGKYDRIIVSSCCVELITLEGDNLTVLFPGTSLDLGSFKLDFVHLFGILAALIIILTVWLKDLRIISILSVLQHSIWRSFCNTVGTINRVGFHHTGQLVKWSGIPLAIGIHGFCFAGHAVFPNIYQSMADKRQFIKALIICFVLSATMYGGGAIMGFPMFGDGTLSQITLNMPRGALASKVTLWTTVINPFTKYALLMNPLARSLEELLPDRISNNYGCFILLKTTLVVSTFCVVFLIFFWVCDDFNWVSLPCTFESFV</sequence>
<feature type="transmembrane region" description="Helical" evidence="13">
    <location>
        <begin position="124"/>
        <end position="142"/>
    </location>
</feature>
<evidence type="ECO:0000256" key="9">
    <source>
        <dbReference type="ARBA" id="ARBA00022989"/>
    </source>
</evidence>
<feature type="transmembrane region" description="Helical" evidence="13">
    <location>
        <begin position="219"/>
        <end position="239"/>
    </location>
</feature>
<dbReference type="GO" id="GO:0003333">
    <property type="term" value="P:amino acid transmembrane transport"/>
    <property type="evidence" value="ECO:0000318"/>
    <property type="project" value="GO_Central"/>
</dbReference>
<evidence type="ECO:0000256" key="6">
    <source>
        <dbReference type="ARBA" id="ARBA00022692"/>
    </source>
</evidence>
<comment type="similarity">
    <text evidence="3">Belongs to the amino acid/polyamine transporter 2 family. Amino acid/auxin permease (AAAP) (TC 2.A.18.1) subfamily.</text>
</comment>
<dbReference type="Gramene" id="KRH16006">
    <property type="protein sequence ID" value="KRH16006"/>
    <property type="gene ID" value="GLYMA_14G125800"/>
</dbReference>
<gene>
    <name evidence="15" type="ORF">GLYMA_14G125800</name>
</gene>
<proteinExistence type="inferred from homology"/>
<evidence type="ECO:0000256" key="4">
    <source>
        <dbReference type="ARBA" id="ARBA00022448"/>
    </source>
</evidence>
<dbReference type="eggNOG" id="KOG1303">
    <property type="taxonomic scope" value="Eukaryota"/>
</dbReference>
<feature type="transmembrane region" description="Helical" evidence="13">
    <location>
        <begin position="186"/>
        <end position="207"/>
    </location>
</feature>
<comment type="subcellular location">
    <subcellularLocation>
        <location evidence="2">Cell membrane</location>
    </subcellularLocation>
    <subcellularLocation>
        <location evidence="1">Endomembrane system</location>
        <topology evidence="1">Multi-pass membrane protein</topology>
    </subcellularLocation>
</comment>
<dbReference type="HOGENOM" id="CLU_009646_1_0_1"/>
<evidence type="ECO:0000259" key="14">
    <source>
        <dbReference type="Pfam" id="PF01490"/>
    </source>
</evidence>
<dbReference type="Proteomes" id="UP000008827">
    <property type="component" value="Chromosome 14"/>
</dbReference>
<dbReference type="GO" id="GO:0012505">
    <property type="term" value="C:endomembrane system"/>
    <property type="evidence" value="ECO:0007669"/>
    <property type="project" value="UniProtKB-SubCell"/>
</dbReference>
<dbReference type="PANTHER" id="PTHR48017">
    <property type="entry name" value="OS05G0424000 PROTEIN-RELATED"/>
    <property type="match status" value="1"/>
</dbReference>
<dbReference type="GO" id="GO:0009734">
    <property type="term" value="P:auxin-activated signaling pathway"/>
    <property type="evidence" value="ECO:0007669"/>
    <property type="project" value="UniProtKB-KW"/>
</dbReference>
<evidence type="ECO:0000256" key="8">
    <source>
        <dbReference type="ARBA" id="ARBA00022970"/>
    </source>
</evidence>
<dbReference type="GO" id="GO:0016020">
    <property type="term" value="C:membrane"/>
    <property type="evidence" value="ECO:0000318"/>
    <property type="project" value="GO_Central"/>
</dbReference>
<evidence type="ECO:0000256" key="2">
    <source>
        <dbReference type="ARBA" id="ARBA00004236"/>
    </source>
</evidence>
<protein>
    <recommendedName>
        <fullName evidence="14">Amino acid transporter transmembrane domain-containing protein</fullName>
    </recommendedName>
</protein>
<keyword evidence="8" id="KW-0029">Amino-acid transport</keyword>
<evidence type="ECO:0000313" key="15">
    <source>
        <dbReference type="EMBL" id="KRH16006.1"/>
    </source>
</evidence>
<keyword evidence="4" id="KW-0813">Transport</keyword>
<reference evidence="16" key="2">
    <citation type="submission" date="2018-02" db="UniProtKB">
        <authorList>
            <consortium name="EnsemblPlants"/>
        </authorList>
    </citation>
    <scope>IDENTIFICATION</scope>
    <source>
        <strain evidence="16">Williams 82</strain>
    </source>
</reference>
<keyword evidence="6 13" id="KW-0812">Transmembrane</keyword>
<evidence type="ECO:0000256" key="11">
    <source>
        <dbReference type="ARBA" id="ARBA00023294"/>
    </source>
</evidence>
<feature type="transmembrane region" description="Helical" evidence="13">
    <location>
        <begin position="259"/>
        <end position="278"/>
    </location>
</feature>
<evidence type="ECO:0000256" key="10">
    <source>
        <dbReference type="ARBA" id="ARBA00023136"/>
    </source>
</evidence>
<dbReference type="InParanoid" id="K7M6D5"/>
<comment type="function">
    <text evidence="12">Carrier protein involved in proton-driven auxin influx. Mediates the formation of auxin gradient from developing leaves (site of auxin biosynthesis) to tips by contributing to the loading of auxin in vascular tissues and facilitating acropetal (base to tip) auxin transport within inner tissues of the root apex, and basipetal (tip to base) auxin transport within outer tissues of the root apex. May be involved in lateral roots and nodules formation.</text>
</comment>
<accession>K7M6D5</accession>
<evidence type="ECO:0000256" key="1">
    <source>
        <dbReference type="ARBA" id="ARBA00004127"/>
    </source>
</evidence>
<feature type="transmembrane region" description="Helical" evidence="13">
    <location>
        <begin position="299"/>
        <end position="324"/>
    </location>
</feature>
<dbReference type="AlphaFoldDB" id="K7M6D5"/>
<evidence type="ECO:0000256" key="3">
    <source>
        <dbReference type="ARBA" id="ARBA00005590"/>
    </source>
</evidence>
<dbReference type="EMBL" id="CM000847">
    <property type="protein sequence ID" value="KRH16006.1"/>
    <property type="molecule type" value="Genomic_DNA"/>
</dbReference>
<keyword evidence="9 13" id="KW-1133">Transmembrane helix</keyword>
<keyword evidence="7" id="KW-0769">Symport</keyword>
<dbReference type="Pfam" id="PF01490">
    <property type="entry name" value="Aa_trans"/>
    <property type="match status" value="1"/>
</dbReference>
<evidence type="ECO:0000256" key="12">
    <source>
        <dbReference type="ARBA" id="ARBA00045588"/>
    </source>
</evidence>
<dbReference type="InterPro" id="IPR013057">
    <property type="entry name" value="AA_transpt_TM"/>
</dbReference>
<organism evidence="16">
    <name type="scientific">Glycine max</name>
    <name type="common">Soybean</name>
    <name type="synonym">Glycine hispida</name>
    <dbReference type="NCBI Taxonomy" id="3847"/>
    <lineage>
        <taxon>Eukaryota</taxon>
        <taxon>Viridiplantae</taxon>
        <taxon>Streptophyta</taxon>
        <taxon>Embryophyta</taxon>
        <taxon>Tracheophyta</taxon>
        <taxon>Spermatophyta</taxon>
        <taxon>Magnoliopsida</taxon>
        <taxon>eudicotyledons</taxon>
        <taxon>Gunneridae</taxon>
        <taxon>Pentapetalae</taxon>
        <taxon>rosids</taxon>
        <taxon>fabids</taxon>
        <taxon>Fabales</taxon>
        <taxon>Fabaceae</taxon>
        <taxon>Papilionoideae</taxon>
        <taxon>50 kb inversion clade</taxon>
        <taxon>NPAAA clade</taxon>
        <taxon>indigoferoid/millettioid clade</taxon>
        <taxon>Phaseoleae</taxon>
        <taxon>Glycine</taxon>
        <taxon>Glycine subgen. Soja</taxon>
    </lineage>
</organism>
<reference evidence="15 16" key="1">
    <citation type="journal article" date="2010" name="Nature">
        <title>Genome sequence of the palaeopolyploid soybean.</title>
        <authorList>
            <person name="Schmutz J."/>
            <person name="Cannon S.B."/>
            <person name="Schlueter J."/>
            <person name="Ma J."/>
            <person name="Mitros T."/>
            <person name="Nelson W."/>
            <person name="Hyten D.L."/>
            <person name="Song Q."/>
            <person name="Thelen J.J."/>
            <person name="Cheng J."/>
            <person name="Xu D."/>
            <person name="Hellsten U."/>
            <person name="May G.D."/>
            <person name="Yu Y."/>
            <person name="Sakurai T."/>
            <person name="Umezawa T."/>
            <person name="Bhattacharyya M.K."/>
            <person name="Sandhu D."/>
            <person name="Valliyodan B."/>
            <person name="Lindquist E."/>
            <person name="Peto M."/>
            <person name="Grant D."/>
            <person name="Shu S."/>
            <person name="Goodstein D."/>
            <person name="Barry K."/>
            <person name="Futrell-Griggs M."/>
            <person name="Abernathy B."/>
            <person name="Du J."/>
            <person name="Tian Z."/>
            <person name="Zhu L."/>
            <person name="Gill N."/>
            <person name="Joshi T."/>
            <person name="Libault M."/>
            <person name="Sethuraman A."/>
            <person name="Zhang X.-C."/>
            <person name="Shinozaki K."/>
            <person name="Nguyen H.T."/>
            <person name="Wing R.A."/>
            <person name="Cregan P."/>
            <person name="Specht J."/>
            <person name="Grimwood J."/>
            <person name="Rokhsar D."/>
            <person name="Stacey G."/>
            <person name="Shoemaker R.C."/>
            <person name="Jackson S.A."/>
        </authorList>
    </citation>
    <scope>NUCLEOTIDE SEQUENCE [LARGE SCALE GENOMIC DNA]</scope>
    <source>
        <strain evidence="16">cv. Williams 82</strain>
        <tissue evidence="15">Callus</tissue>
    </source>
</reference>
<name>K7M6D5_SOYBN</name>